<dbReference type="AlphaFoldDB" id="A0A7C8MBK9"/>
<protein>
    <submittedName>
        <fullName evidence="2">Uncharacterized protein</fullName>
    </submittedName>
</protein>
<reference evidence="2 3" key="1">
    <citation type="submission" date="2020-01" db="EMBL/GenBank/DDBJ databases">
        <authorList>
            <consortium name="DOE Joint Genome Institute"/>
            <person name="Haridas S."/>
            <person name="Albert R."/>
            <person name="Binder M."/>
            <person name="Bloem J."/>
            <person name="Labutti K."/>
            <person name="Salamov A."/>
            <person name="Andreopoulos B."/>
            <person name="Baker S.E."/>
            <person name="Barry K."/>
            <person name="Bills G."/>
            <person name="Bluhm B.H."/>
            <person name="Cannon C."/>
            <person name="Castanera R."/>
            <person name="Culley D.E."/>
            <person name="Daum C."/>
            <person name="Ezra D."/>
            <person name="Gonzalez J.B."/>
            <person name="Henrissat B."/>
            <person name="Kuo A."/>
            <person name="Liang C."/>
            <person name="Lipzen A."/>
            <person name="Lutzoni F."/>
            <person name="Magnuson J."/>
            <person name="Mondo S."/>
            <person name="Nolan M."/>
            <person name="Ohm R."/>
            <person name="Pangilinan J."/>
            <person name="Park H.-J.H."/>
            <person name="Ramirez L."/>
            <person name="Alfaro M."/>
            <person name="Sun H."/>
            <person name="Tritt A."/>
            <person name="Yoshinaga Y."/>
            <person name="Zwiers L.-H.L."/>
            <person name="Turgeon B.G."/>
            <person name="Goodwin S.B."/>
            <person name="Spatafora J.W."/>
            <person name="Crous P.W."/>
            <person name="Grigoriev I.V."/>
        </authorList>
    </citation>
    <scope>NUCLEOTIDE SEQUENCE [LARGE SCALE GENOMIC DNA]</scope>
    <source>
        <strain evidence="2 3">CBS 611.86</strain>
    </source>
</reference>
<dbReference type="Proteomes" id="UP000481861">
    <property type="component" value="Unassembled WGS sequence"/>
</dbReference>
<proteinExistence type="predicted"/>
<evidence type="ECO:0000256" key="1">
    <source>
        <dbReference type="SAM" id="MobiDB-lite"/>
    </source>
</evidence>
<feature type="compositionally biased region" description="Basic and acidic residues" evidence="1">
    <location>
        <begin position="1"/>
        <end position="11"/>
    </location>
</feature>
<organism evidence="2 3">
    <name type="scientific">Massariosphaeria phaeospora</name>
    <dbReference type="NCBI Taxonomy" id="100035"/>
    <lineage>
        <taxon>Eukaryota</taxon>
        <taxon>Fungi</taxon>
        <taxon>Dikarya</taxon>
        <taxon>Ascomycota</taxon>
        <taxon>Pezizomycotina</taxon>
        <taxon>Dothideomycetes</taxon>
        <taxon>Pleosporomycetidae</taxon>
        <taxon>Pleosporales</taxon>
        <taxon>Pleosporales incertae sedis</taxon>
        <taxon>Massariosphaeria</taxon>
    </lineage>
</organism>
<keyword evidence="3" id="KW-1185">Reference proteome</keyword>
<sequence length="309" mass="34853">MAEHDGVHEHAGGAGVGDEEEEGRGSGNGNSVAVVTAPAAVGFFDMPREIRDDIYHLIWKEEQMVSVPYRGSTFMIEYDKRPYSYRCKKPLPTWLLTNKAMLEEGLAQFQRKSKCFWPAKAWCATTFSQAATRDDYVKAIYGWDPHNQHMKSPLLVPFTYEALSMKVKTKREDNFTHARLYDDLQPVLQPVAMAVRESDKLTCLRISVNISSLVITPHIQQYTVDFSPLDVFEASVEKVDITVFSYSICVRFWQAEQLRKAAARETARIGKLLVRSGNVAQREQFEGGVGVQYTFEAVDSEAPAALLDL</sequence>
<evidence type="ECO:0000313" key="3">
    <source>
        <dbReference type="Proteomes" id="UP000481861"/>
    </source>
</evidence>
<name>A0A7C8MBK9_9PLEO</name>
<feature type="region of interest" description="Disordered" evidence="1">
    <location>
        <begin position="1"/>
        <end position="31"/>
    </location>
</feature>
<comment type="caution">
    <text evidence="2">The sequence shown here is derived from an EMBL/GenBank/DDBJ whole genome shotgun (WGS) entry which is preliminary data.</text>
</comment>
<dbReference type="OrthoDB" id="3799620at2759"/>
<evidence type="ECO:0000313" key="2">
    <source>
        <dbReference type="EMBL" id="KAF2876300.1"/>
    </source>
</evidence>
<accession>A0A7C8MBK9</accession>
<dbReference type="EMBL" id="JAADJZ010000003">
    <property type="protein sequence ID" value="KAF2876300.1"/>
    <property type="molecule type" value="Genomic_DNA"/>
</dbReference>
<gene>
    <name evidence="2" type="ORF">BDV95DRAFT_221751</name>
</gene>